<dbReference type="AlphaFoldDB" id="A0A4U5MCV3"/>
<organism evidence="2 3">
    <name type="scientific">Steinernema carpocapsae</name>
    <name type="common">Entomopathogenic nematode</name>
    <dbReference type="NCBI Taxonomy" id="34508"/>
    <lineage>
        <taxon>Eukaryota</taxon>
        <taxon>Metazoa</taxon>
        <taxon>Ecdysozoa</taxon>
        <taxon>Nematoda</taxon>
        <taxon>Chromadorea</taxon>
        <taxon>Rhabditida</taxon>
        <taxon>Tylenchina</taxon>
        <taxon>Panagrolaimomorpha</taxon>
        <taxon>Strongyloidoidea</taxon>
        <taxon>Steinernematidae</taxon>
        <taxon>Steinernema</taxon>
    </lineage>
</organism>
<evidence type="ECO:0000256" key="1">
    <source>
        <dbReference type="SAM" id="Phobius"/>
    </source>
</evidence>
<reference evidence="2 3" key="2">
    <citation type="journal article" date="2019" name="G3 (Bethesda)">
        <title>Hybrid Assembly of the Genome of the Entomopathogenic Nematode Steinernema carpocapsae Identifies the X-Chromosome.</title>
        <authorList>
            <person name="Serra L."/>
            <person name="Macchietto M."/>
            <person name="Macias-Munoz A."/>
            <person name="McGill C.J."/>
            <person name="Rodriguez I.M."/>
            <person name="Rodriguez B."/>
            <person name="Murad R."/>
            <person name="Mortazavi A."/>
        </authorList>
    </citation>
    <scope>NUCLEOTIDE SEQUENCE [LARGE SCALE GENOMIC DNA]</scope>
    <source>
        <strain evidence="2 3">ALL</strain>
    </source>
</reference>
<evidence type="ECO:0000313" key="2">
    <source>
        <dbReference type="EMBL" id="TKR66957.1"/>
    </source>
</evidence>
<evidence type="ECO:0000313" key="3">
    <source>
        <dbReference type="Proteomes" id="UP000298663"/>
    </source>
</evidence>
<feature type="transmembrane region" description="Helical" evidence="1">
    <location>
        <begin position="25"/>
        <end position="51"/>
    </location>
</feature>
<gene>
    <name evidence="2" type="ORF">L596_023177</name>
</gene>
<accession>A0A4U5MCV3</accession>
<comment type="caution">
    <text evidence="2">The sequence shown here is derived from an EMBL/GenBank/DDBJ whole genome shotgun (WGS) entry which is preliminary data.</text>
</comment>
<keyword evidence="1" id="KW-0812">Transmembrane</keyword>
<name>A0A4U5MCV3_STECR</name>
<dbReference type="Proteomes" id="UP000298663">
    <property type="component" value="Unassembled WGS sequence"/>
</dbReference>
<sequence>MKTVFYAWEVSSWETDDLTSQWVKILAITVIVILFLTVTILIFGAIFSFYVQDKFDTEPEQRTAYKKKLQSVGYRVEQAGILQIGFVEYHQHRVRCGWWKRMIDRRF</sequence>
<proteinExistence type="predicted"/>
<dbReference type="EMBL" id="AZBU02000008">
    <property type="protein sequence ID" value="TKR66957.1"/>
    <property type="molecule type" value="Genomic_DNA"/>
</dbReference>
<keyword evidence="3" id="KW-1185">Reference proteome</keyword>
<keyword evidence="1" id="KW-1133">Transmembrane helix</keyword>
<keyword evidence="1" id="KW-0472">Membrane</keyword>
<protein>
    <submittedName>
        <fullName evidence="2">Uncharacterized protein</fullName>
    </submittedName>
</protein>
<reference evidence="2 3" key="1">
    <citation type="journal article" date="2015" name="Genome Biol.">
        <title>Comparative genomics of Steinernema reveals deeply conserved gene regulatory networks.</title>
        <authorList>
            <person name="Dillman A.R."/>
            <person name="Macchietto M."/>
            <person name="Porter C.F."/>
            <person name="Rogers A."/>
            <person name="Williams B."/>
            <person name="Antoshechkin I."/>
            <person name="Lee M.M."/>
            <person name="Goodwin Z."/>
            <person name="Lu X."/>
            <person name="Lewis E.E."/>
            <person name="Goodrich-Blair H."/>
            <person name="Stock S.P."/>
            <person name="Adams B.J."/>
            <person name="Sternberg P.W."/>
            <person name="Mortazavi A."/>
        </authorList>
    </citation>
    <scope>NUCLEOTIDE SEQUENCE [LARGE SCALE GENOMIC DNA]</scope>
    <source>
        <strain evidence="2 3">ALL</strain>
    </source>
</reference>